<evidence type="ECO:0000256" key="1">
    <source>
        <dbReference type="SAM" id="MobiDB-lite"/>
    </source>
</evidence>
<reference evidence="3 4" key="1">
    <citation type="journal article" date="2015" name="Proc. Natl. Acad. Sci. U.S.A.">
        <title>The resurrection genome of Boea hygrometrica: A blueprint for survival of dehydration.</title>
        <authorList>
            <person name="Xiao L."/>
            <person name="Yang G."/>
            <person name="Zhang L."/>
            <person name="Yang X."/>
            <person name="Zhao S."/>
            <person name="Ji Z."/>
            <person name="Zhou Q."/>
            <person name="Hu M."/>
            <person name="Wang Y."/>
            <person name="Chen M."/>
            <person name="Xu Y."/>
            <person name="Jin H."/>
            <person name="Xiao X."/>
            <person name="Hu G."/>
            <person name="Bao F."/>
            <person name="Hu Y."/>
            <person name="Wan P."/>
            <person name="Li L."/>
            <person name="Deng X."/>
            <person name="Kuang T."/>
            <person name="Xiang C."/>
            <person name="Zhu J.K."/>
            <person name="Oliver M.J."/>
            <person name="He Y."/>
        </authorList>
    </citation>
    <scope>NUCLEOTIDE SEQUENCE [LARGE SCALE GENOMIC DNA]</scope>
    <source>
        <strain evidence="4">cv. XS01</strain>
    </source>
</reference>
<protein>
    <recommendedName>
        <fullName evidence="5">Pollen Ole e 1 allergen and extensin family protein</fullName>
    </recommendedName>
</protein>
<feature type="signal peptide" evidence="2">
    <location>
        <begin position="1"/>
        <end position="22"/>
    </location>
</feature>
<feature type="chain" id="PRO_5016387881" description="Pollen Ole e 1 allergen and extensin family protein" evidence="2">
    <location>
        <begin position="23"/>
        <end position="276"/>
    </location>
</feature>
<accession>A0A2Z7CHF5</accession>
<feature type="region of interest" description="Disordered" evidence="1">
    <location>
        <begin position="253"/>
        <end position="276"/>
    </location>
</feature>
<organism evidence="3 4">
    <name type="scientific">Dorcoceras hygrometricum</name>
    <dbReference type="NCBI Taxonomy" id="472368"/>
    <lineage>
        <taxon>Eukaryota</taxon>
        <taxon>Viridiplantae</taxon>
        <taxon>Streptophyta</taxon>
        <taxon>Embryophyta</taxon>
        <taxon>Tracheophyta</taxon>
        <taxon>Spermatophyta</taxon>
        <taxon>Magnoliopsida</taxon>
        <taxon>eudicotyledons</taxon>
        <taxon>Gunneridae</taxon>
        <taxon>Pentapetalae</taxon>
        <taxon>asterids</taxon>
        <taxon>lamiids</taxon>
        <taxon>Lamiales</taxon>
        <taxon>Gesneriaceae</taxon>
        <taxon>Didymocarpoideae</taxon>
        <taxon>Trichosporeae</taxon>
        <taxon>Loxocarpinae</taxon>
        <taxon>Dorcoceras</taxon>
    </lineage>
</organism>
<evidence type="ECO:0000256" key="2">
    <source>
        <dbReference type="SAM" id="SignalP"/>
    </source>
</evidence>
<sequence length="276" mass="30882">MFSSVHIVQLTTIFSIIGSATAAQLTILGSCFCDVCHHQTLSKHSNFLQGVDVNIECRFRTRPRKHVSFSVNTTTDIYGIYKLDIPSVDGIRCSEYPTIQSFCRARLIRKNLVPSQCKSGGTKHTSTEITVRSKQNNVCVYTMAALSYKPPTRNATLCGHQRSMGLDYSFNSSKFFFPLFPPFVFTWPPLPQLPPLPSLPPFPSFPLPWPYPYQWIPNPPSLPFPFPPLPPFSTPPNPPPVNYLGDPRSWIPNIPLSPPPPGATGTQEHGFRTLPR</sequence>
<keyword evidence="4" id="KW-1185">Reference proteome</keyword>
<evidence type="ECO:0000313" key="4">
    <source>
        <dbReference type="Proteomes" id="UP000250235"/>
    </source>
</evidence>
<dbReference type="EMBL" id="KQ997540">
    <property type="protein sequence ID" value="KZV44079.1"/>
    <property type="molecule type" value="Genomic_DNA"/>
</dbReference>
<dbReference type="Proteomes" id="UP000250235">
    <property type="component" value="Unassembled WGS sequence"/>
</dbReference>
<proteinExistence type="predicted"/>
<dbReference type="PANTHER" id="PTHR46995">
    <property type="entry name" value="OS09G0508200 PROTEIN"/>
    <property type="match status" value="1"/>
</dbReference>
<dbReference type="Pfam" id="PF01190">
    <property type="entry name" value="Pollen_Ole_e_1"/>
    <property type="match status" value="1"/>
</dbReference>
<keyword evidence="2" id="KW-0732">Signal</keyword>
<dbReference type="PANTHER" id="PTHR46995:SF6">
    <property type="entry name" value="POLLEN OLE E 1 ALLERGEN AND EXTENSIN FAMILY PROTEIN"/>
    <property type="match status" value="1"/>
</dbReference>
<gene>
    <name evidence="3" type="ORF">F511_10750</name>
</gene>
<name>A0A2Z7CHF5_9LAMI</name>
<evidence type="ECO:0008006" key="5">
    <source>
        <dbReference type="Google" id="ProtNLM"/>
    </source>
</evidence>
<dbReference type="AlphaFoldDB" id="A0A2Z7CHF5"/>
<evidence type="ECO:0000313" key="3">
    <source>
        <dbReference type="EMBL" id="KZV44079.1"/>
    </source>
</evidence>
<dbReference type="OrthoDB" id="1588785at2759"/>